<dbReference type="Proteomes" id="UP001595872">
    <property type="component" value="Unassembled WGS sequence"/>
</dbReference>
<sequence>MTSRTVAVFTVPGSVLVLAAVLAVAVQRPGVGAWLAVPGAVAASAAMATALLCWFADTRASAGERPPISGERALAAVVGSALLGIAVYAALRAVVPTTVLLAGLEGGSIIASGRSVKICRSASARSGPVATGVLAGLLAPFLVVGGIVLLIARVSRAVLNRVRSLRSEDAVQAVRLRLPRRRRR</sequence>
<feature type="transmembrane region" description="Helical" evidence="1">
    <location>
        <begin position="73"/>
        <end position="91"/>
    </location>
</feature>
<proteinExistence type="predicted"/>
<protein>
    <recommendedName>
        <fullName evidence="4">Integral membrane protein</fullName>
    </recommendedName>
</protein>
<comment type="caution">
    <text evidence="2">The sequence shown here is derived from an EMBL/GenBank/DDBJ whole genome shotgun (WGS) entry which is preliminary data.</text>
</comment>
<evidence type="ECO:0000313" key="2">
    <source>
        <dbReference type="EMBL" id="MFC4907364.1"/>
    </source>
</evidence>
<evidence type="ECO:0008006" key="4">
    <source>
        <dbReference type="Google" id="ProtNLM"/>
    </source>
</evidence>
<gene>
    <name evidence="2" type="ORF">ACFPCY_08535</name>
</gene>
<keyword evidence="1" id="KW-0472">Membrane</keyword>
<reference evidence="3" key="1">
    <citation type="journal article" date="2019" name="Int. J. Syst. Evol. Microbiol.">
        <title>The Global Catalogue of Microorganisms (GCM) 10K type strain sequencing project: providing services to taxonomists for standard genome sequencing and annotation.</title>
        <authorList>
            <consortium name="The Broad Institute Genomics Platform"/>
            <consortium name="The Broad Institute Genome Sequencing Center for Infectious Disease"/>
            <person name="Wu L."/>
            <person name="Ma J."/>
        </authorList>
    </citation>
    <scope>NUCLEOTIDE SEQUENCE [LARGE SCALE GENOMIC DNA]</scope>
    <source>
        <strain evidence="3">KLKA75</strain>
    </source>
</reference>
<accession>A0ABV9TUN7</accession>
<organism evidence="2 3">
    <name type="scientific">Actinomadura gamaensis</name>
    <dbReference type="NCBI Taxonomy" id="1763541"/>
    <lineage>
        <taxon>Bacteria</taxon>
        <taxon>Bacillati</taxon>
        <taxon>Actinomycetota</taxon>
        <taxon>Actinomycetes</taxon>
        <taxon>Streptosporangiales</taxon>
        <taxon>Thermomonosporaceae</taxon>
        <taxon>Actinomadura</taxon>
    </lineage>
</organism>
<keyword evidence="1" id="KW-0812">Transmembrane</keyword>
<evidence type="ECO:0000256" key="1">
    <source>
        <dbReference type="SAM" id="Phobius"/>
    </source>
</evidence>
<dbReference type="RefSeq" id="WP_378253100.1">
    <property type="nucleotide sequence ID" value="NZ_JBHSIT010000002.1"/>
</dbReference>
<feature type="transmembrane region" description="Helical" evidence="1">
    <location>
        <begin position="33"/>
        <end position="53"/>
    </location>
</feature>
<keyword evidence="3" id="KW-1185">Reference proteome</keyword>
<feature type="transmembrane region" description="Helical" evidence="1">
    <location>
        <begin position="133"/>
        <end position="154"/>
    </location>
</feature>
<dbReference type="EMBL" id="JBHSIT010000002">
    <property type="protein sequence ID" value="MFC4907364.1"/>
    <property type="molecule type" value="Genomic_DNA"/>
</dbReference>
<evidence type="ECO:0000313" key="3">
    <source>
        <dbReference type="Proteomes" id="UP001595872"/>
    </source>
</evidence>
<keyword evidence="1" id="KW-1133">Transmembrane helix</keyword>
<name>A0ABV9TUN7_9ACTN</name>